<evidence type="ECO:0000256" key="1">
    <source>
        <dbReference type="SAM" id="SignalP"/>
    </source>
</evidence>
<dbReference type="GeneID" id="79177697"/>
<name>M5DVN6_9GAMM</name>
<feature type="chain" id="PRO_5004065607" description="DUF2946 domain-containing protein" evidence="1">
    <location>
        <begin position="26"/>
        <end position="131"/>
    </location>
</feature>
<sequence length="131" mass="14174">MSKRTLSSLLLLLLVFTTLSASVRAAQPCAAMMVVTQAGSHTMMVDMDSEHPCHHQEMSRHHMTDNSTDTSDDISGDCAANCLCCASAIGASLLPPVLPFVQADRQRSSYLSWVATPILRYSAPLQRPLIA</sequence>
<keyword evidence="1" id="KW-0732">Signal</keyword>
<accession>M5DVN6</accession>
<evidence type="ECO:0008006" key="4">
    <source>
        <dbReference type="Google" id="ProtNLM"/>
    </source>
</evidence>
<dbReference type="EMBL" id="HF680312">
    <property type="protein sequence ID" value="CCU73348.1"/>
    <property type="molecule type" value="Genomic_DNA"/>
</dbReference>
<gene>
    <name evidence="2" type="ORF">TOL_2952</name>
</gene>
<proteinExistence type="predicted"/>
<dbReference type="AlphaFoldDB" id="M5DVN6"/>
<organism evidence="2 3">
    <name type="scientific">Thalassolituus oleivorans MIL-1</name>
    <dbReference type="NCBI Taxonomy" id="1298593"/>
    <lineage>
        <taxon>Bacteria</taxon>
        <taxon>Pseudomonadati</taxon>
        <taxon>Pseudomonadota</taxon>
        <taxon>Gammaproteobacteria</taxon>
        <taxon>Oceanospirillales</taxon>
        <taxon>Oceanospirillaceae</taxon>
        <taxon>Thalassolituus</taxon>
    </lineage>
</organism>
<feature type="signal peptide" evidence="1">
    <location>
        <begin position="1"/>
        <end position="25"/>
    </location>
</feature>
<evidence type="ECO:0000313" key="3">
    <source>
        <dbReference type="Proteomes" id="UP000011866"/>
    </source>
</evidence>
<keyword evidence="3" id="KW-1185">Reference proteome</keyword>
<dbReference type="RefSeq" id="WP_015488058.1">
    <property type="nucleotide sequence ID" value="NC_020888.1"/>
</dbReference>
<dbReference type="Proteomes" id="UP000011866">
    <property type="component" value="Chromosome"/>
</dbReference>
<reference evidence="2 3" key="1">
    <citation type="journal article" date="2013" name="Genome Announc.">
        <title>Genome Sequence of Thalassolituus oleivorans MIL-1 (DSM 14913T).</title>
        <authorList>
            <person name="Golyshin P.N."/>
            <person name="Werner J."/>
            <person name="Chernikova T.N."/>
            <person name="Tran H."/>
            <person name="Ferrer M."/>
            <person name="Yakimov M.M."/>
            <person name="Teeling H."/>
            <person name="Golyshina O.V."/>
        </authorList>
    </citation>
    <scope>NUCLEOTIDE SEQUENCE [LARGE SCALE GENOMIC DNA]</scope>
    <source>
        <strain evidence="2 3">MIL-1</strain>
    </source>
</reference>
<dbReference type="HOGENOM" id="CLU_1926576_0_0_6"/>
<dbReference type="KEGG" id="tol:TOL_2952"/>
<dbReference type="STRING" id="187493.CN03_03675"/>
<evidence type="ECO:0000313" key="2">
    <source>
        <dbReference type="EMBL" id="CCU73348.1"/>
    </source>
</evidence>
<protein>
    <recommendedName>
        <fullName evidence="4">DUF2946 domain-containing protein</fullName>
    </recommendedName>
</protein>